<dbReference type="SUPFAM" id="SSF52091">
    <property type="entry name" value="SpoIIaa-like"/>
    <property type="match status" value="1"/>
</dbReference>
<feature type="domain" description="ACT" evidence="7">
    <location>
        <begin position="1037"/>
        <end position="1116"/>
    </location>
</feature>
<sequence length="1234" mass="135222">MHGVAIGSGIEPRWKHDEVFIGKMEKGESIEITTCSEDTTKEQREILQERQLISNPLKACLRSCVDSLNGVVDDSATPKAKPRRPRREQTMLDKMSKIVTILQWVPELTFHKIRADLVAGLTVGVMVIPQSMSYGAIAGLPYINGMYSACVPTLVYALFGQSRQLAVGPVAMVSLLIEAGLNGSLGPECNVAGKAQYEVCTSEYVGLACLAAALVGVMQVAASILKLGFLVTFLGHPVISGFTSGAAIIIGLSQLKYMLGYDIPKSQYIYDTIINVAMNIQETKPMPLLLGVLWLAYLISNKQIAARYRRLKMLAPMGPLISCVAGTVLIWAWPDMSEKYHVKYVGEIPSGLFPISIGSWQLDKIPTVVGTAMSACLIGYMESIAIGKNLAATNGYEIEACRVVMVTVQKLFFFYDRNFVPLRDQMVASLEQSGGLADFTLCEDVLDDLKGNNRAGGGMPTYLYKSAKIGKALNDVDADEIFLFTDVDVQYFQPVHEIVRECMADGTDIVFQQEFEDIGVNIGFMAMRKSAACQAFWEFVHAEISRTQALDQRVVNNSLYSGHAAETFGLRWKRWPSSIWASSMAFSGPLPQQLVVHHANFLIEKAPAADPTSKVAQLMQLRQATLGDDKEAQAAWAEFMQGARTCPAMLDYRSRHFGERRPGPEWSTLPENHIARLGGYSERAAKRAAAVVKGAGAPCDSDAARIAGQEMLALGISNVVGAAFSCYPVTGSFSRSAVNNSTGAQTQLSGVITAIVMLCTLLFLTPLFYYLPKFALAAIVMNSVIPLVALGEAKHLFHVKKHDFLLWVTAFLGTLFLGVLMGIMVAVGLSLIIVIYESARPQITILWRIPGTSIYRNMKQESSGTFIQNVFIARIGSSLYFANASFVKDMLLAHVSDLDIVNKTEYIVLEMTPVISVDSSACHVIKDVVNDFRMRNMQVAFAMVGNRVDKTLRKAGLKKFIGDQWFFPTVEEAVQYCVKHQHARRVQDERSSRAASGMLTEEEKLGTAGPIDISTIQVHTGNEIGFSNDLHSSCTMVFISLVKDVPMIMSEIANVFKKNQVSIIRAQIDPSNDESGAKHIYFVRSIRTDNKLTVLEISRIREDLEVVLRRHQLINSKASGETFEVISPSHGGSISNEDVHVQHSAGTDRLSRLEEAQSSHFCRKDVELGMLAWSRAVSSPLEGSSFSSETGRGHAETAPSYPLRAGRCCSASAPLTALCACELLARAFGCPCLH</sequence>
<feature type="transmembrane region" description="Helical" evidence="5">
    <location>
        <begin position="775"/>
        <end position="793"/>
    </location>
</feature>
<evidence type="ECO:0000313" key="9">
    <source>
        <dbReference type="Proteomes" id="UP000601435"/>
    </source>
</evidence>
<organism evidence="8 9">
    <name type="scientific">Symbiodinium necroappetens</name>
    <dbReference type="NCBI Taxonomy" id="1628268"/>
    <lineage>
        <taxon>Eukaryota</taxon>
        <taxon>Sar</taxon>
        <taxon>Alveolata</taxon>
        <taxon>Dinophyceae</taxon>
        <taxon>Suessiales</taxon>
        <taxon>Symbiodiniaceae</taxon>
        <taxon>Symbiodinium</taxon>
    </lineage>
</organism>
<feature type="transmembrane region" description="Helical" evidence="5">
    <location>
        <begin position="751"/>
        <end position="769"/>
    </location>
</feature>
<evidence type="ECO:0000313" key="8">
    <source>
        <dbReference type="EMBL" id="CAE7734346.1"/>
    </source>
</evidence>
<dbReference type="GO" id="GO:0016020">
    <property type="term" value="C:membrane"/>
    <property type="evidence" value="ECO:0007669"/>
    <property type="project" value="UniProtKB-SubCell"/>
</dbReference>
<dbReference type="PANTHER" id="PTHR11814">
    <property type="entry name" value="SULFATE TRANSPORTER"/>
    <property type="match status" value="1"/>
</dbReference>
<reference evidence="8" key="1">
    <citation type="submission" date="2021-02" db="EMBL/GenBank/DDBJ databases">
        <authorList>
            <person name="Dougan E. K."/>
            <person name="Rhodes N."/>
            <person name="Thang M."/>
            <person name="Chan C."/>
        </authorList>
    </citation>
    <scope>NUCLEOTIDE SEQUENCE</scope>
</reference>
<dbReference type="GO" id="GO:0055085">
    <property type="term" value="P:transmembrane transport"/>
    <property type="evidence" value="ECO:0007669"/>
    <property type="project" value="InterPro"/>
</dbReference>
<evidence type="ECO:0000256" key="5">
    <source>
        <dbReference type="SAM" id="Phobius"/>
    </source>
</evidence>
<dbReference type="EMBL" id="CAJNJA010037508">
    <property type="protein sequence ID" value="CAE7734346.1"/>
    <property type="molecule type" value="Genomic_DNA"/>
</dbReference>
<feature type="transmembrane region" description="Helical" evidence="5">
    <location>
        <begin position="805"/>
        <end position="836"/>
    </location>
</feature>
<dbReference type="InterPro" id="IPR011547">
    <property type="entry name" value="SLC26A/SulP_dom"/>
</dbReference>
<dbReference type="OrthoDB" id="288203at2759"/>
<gene>
    <name evidence="8" type="primary">SULTR4</name>
    <name evidence="8" type="ORF">SNEC2469_LOCUS21226</name>
</gene>
<dbReference type="InterPro" id="IPR036513">
    <property type="entry name" value="STAS_dom_sf"/>
</dbReference>
<keyword evidence="2 5" id="KW-0812">Transmembrane</keyword>
<dbReference type="PROSITE" id="PS51671">
    <property type="entry name" value="ACT"/>
    <property type="match status" value="1"/>
</dbReference>
<keyword evidence="9" id="KW-1185">Reference proteome</keyword>
<dbReference type="Pfam" id="PF03407">
    <property type="entry name" value="Nucleotid_trans"/>
    <property type="match status" value="1"/>
</dbReference>
<proteinExistence type="predicted"/>
<comment type="subcellular location">
    <subcellularLocation>
        <location evidence="1">Membrane</location>
        <topology evidence="1">Multi-pass membrane protein</topology>
    </subcellularLocation>
</comment>
<feature type="transmembrane region" description="Helical" evidence="5">
    <location>
        <begin position="313"/>
        <end position="333"/>
    </location>
</feature>
<evidence type="ECO:0000256" key="3">
    <source>
        <dbReference type="ARBA" id="ARBA00022989"/>
    </source>
</evidence>
<dbReference type="Pfam" id="PF01740">
    <property type="entry name" value="STAS"/>
    <property type="match status" value="1"/>
</dbReference>
<evidence type="ECO:0000256" key="2">
    <source>
        <dbReference type="ARBA" id="ARBA00022692"/>
    </source>
</evidence>
<dbReference type="Proteomes" id="UP000601435">
    <property type="component" value="Unassembled WGS sequence"/>
</dbReference>
<feature type="domain" description="STAS" evidence="6">
    <location>
        <begin position="860"/>
        <end position="977"/>
    </location>
</feature>
<dbReference type="InterPro" id="IPR002645">
    <property type="entry name" value="STAS_dom"/>
</dbReference>
<evidence type="ECO:0000259" key="6">
    <source>
        <dbReference type="PROSITE" id="PS50801"/>
    </source>
</evidence>
<evidence type="ECO:0000256" key="1">
    <source>
        <dbReference type="ARBA" id="ARBA00004141"/>
    </source>
</evidence>
<dbReference type="PROSITE" id="PS50801">
    <property type="entry name" value="STAS"/>
    <property type="match status" value="1"/>
</dbReference>
<dbReference type="InterPro" id="IPR005069">
    <property type="entry name" value="Nucl-diP-sugar_transferase"/>
</dbReference>
<dbReference type="Pfam" id="PF00916">
    <property type="entry name" value="Sulfate_transp"/>
    <property type="match status" value="2"/>
</dbReference>
<dbReference type="Gene3D" id="3.30.750.24">
    <property type="entry name" value="STAS domain"/>
    <property type="match status" value="1"/>
</dbReference>
<dbReference type="InterPro" id="IPR001902">
    <property type="entry name" value="SLC26A/SulP_fam"/>
</dbReference>
<dbReference type="AlphaFoldDB" id="A0A812XGD9"/>
<comment type="caution">
    <text evidence="8">The sequence shown here is derived from an EMBL/GenBank/DDBJ whole genome shotgun (WGS) entry which is preliminary data.</text>
</comment>
<evidence type="ECO:0000259" key="7">
    <source>
        <dbReference type="PROSITE" id="PS51671"/>
    </source>
</evidence>
<feature type="transmembrane region" description="Helical" evidence="5">
    <location>
        <begin position="204"/>
        <end position="222"/>
    </location>
</feature>
<accession>A0A812XGD9</accession>
<name>A0A812XGD9_9DINO</name>
<feature type="transmembrane region" description="Helical" evidence="5">
    <location>
        <begin position="229"/>
        <end position="252"/>
    </location>
</feature>
<dbReference type="InterPro" id="IPR002912">
    <property type="entry name" value="ACT_dom"/>
</dbReference>
<evidence type="ECO:0000256" key="4">
    <source>
        <dbReference type="ARBA" id="ARBA00023136"/>
    </source>
</evidence>
<dbReference type="CDD" id="cd07042">
    <property type="entry name" value="STAS_SulP_like_sulfate_transporter"/>
    <property type="match status" value="1"/>
</dbReference>
<protein>
    <submittedName>
        <fullName evidence="8">SULTR4 protein</fullName>
    </submittedName>
</protein>
<keyword evidence="4 5" id="KW-0472">Membrane</keyword>
<keyword evidence="3 5" id="KW-1133">Transmembrane helix</keyword>